<dbReference type="InterPro" id="IPR013149">
    <property type="entry name" value="ADH-like_C"/>
</dbReference>
<reference evidence="4" key="2">
    <citation type="journal article" date="2023" name="IMA Fungus">
        <title>Comparative genomic study of the Penicillium genus elucidates a diverse pangenome and 15 lateral gene transfer events.</title>
        <authorList>
            <person name="Petersen C."/>
            <person name="Sorensen T."/>
            <person name="Nielsen M.R."/>
            <person name="Sondergaard T.E."/>
            <person name="Sorensen J.L."/>
            <person name="Fitzpatrick D.A."/>
            <person name="Frisvad J.C."/>
            <person name="Nielsen K.L."/>
        </authorList>
    </citation>
    <scope>NUCLEOTIDE SEQUENCE</scope>
    <source>
        <strain evidence="4">IBT 15544</strain>
    </source>
</reference>
<protein>
    <recommendedName>
        <fullName evidence="3">Alcohol dehydrogenase-like C-terminal domain-containing protein</fullName>
    </recommendedName>
</protein>
<dbReference type="OrthoDB" id="48317at2759"/>
<evidence type="ECO:0000313" key="4">
    <source>
        <dbReference type="EMBL" id="KAJ5212785.1"/>
    </source>
</evidence>
<dbReference type="SUPFAM" id="SSF51735">
    <property type="entry name" value="NAD(P)-binding Rossmann-fold domains"/>
    <property type="match status" value="1"/>
</dbReference>
<evidence type="ECO:0000256" key="1">
    <source>
        <dbReference type="ARBA" id="ARBA00023002"/>
    </source>
</evidence>
<dbReference type="Proteomes" id="UP001150904">
    <property type="component" value="Unassembled WGS sequence"/>
</dbReference>
<keyword evidence="1" id="KW-0560">Oxidoreductase</keyword>
<organism evidence="4 5">
    <name type="scientific">Penicillium cinerascens</name>
    <dbReference type="NCBI Taxonomy" id="70096"/>
    <lineage>
        <taxon>Eukaryota</taxon>
        <taxon>Fungi</taxon>
        <taxon>Dikarya</taxon>
        <taxon>Ascomycota</taxon>
        <taxon>Pezizomycotina</taxon>
        <taxon>Eurotiomycetes</taxon>
        <taxon>Eurotiomycetidae</taxon>
        <taxon>Eurotiales</taxon>
        <taxon>Aspergillaceae</taxon>
        <taxon>Penicillium</taxon>
    </lineage>
</organism>
<dbReference type="EMBL" id="JAPQKR010000008">
    <property type="protein sequence ID" value="KAJ5212785.1"/>
    <property type="molecule type" value="Genomic_DNA"/>
</dbReference>
<reference evidence="4" key="1">
    <citation type="submission" date="2022-12" db="EMBL/GenBank/DDBJ databases">
        <authorList>
            <person name="Petersen C."/>
        </authorList>
    </citation>
    <scope>NUCLEOTIDE SEQUENCE</scope>
    <source>
        <strain evidence="4">IBT 15544</strain>
    </source>
</reference>
<dbReference type="InterPro" id="IPR047122">
    <property type="entry name" value="Trans-enoyl_RdTase-like"/>
</dbReference>
<dbReference type="InterPro" id="IPR036291">
    <property type="entry name" value="NAD(P)-bd_dom_sf"/>
</dbReference>
<keyword evidence="5" id="KW-1185">Reference proteome</keyword>
<evidence type="ECO:0000259" key="3">
    <source>
        <dbReference type="Pfam" id="PF00107"/>
    </source>
</evidence>
<dbReference type="Pfam" id="PF00107">
    <property type="entry name" value="ADH_zinc_N"/>
    <property type="match status" value="1"/>
</dbReference>
<dbReference type="Gene3D" id="3.40.50.720">
    <property type="entry name" value="NAD(P)-binding Rossmann-like Domain"/>
    <property type="match status" value="1"/>
</dbReference>
<dbReference type="RefSeq" id="XP_058310955.1">
    <property type="nucleotide sequence ID" value="XM_058451493.1"/>
</dbReference>
<evidence type="ECO:0000256" key="2">
    <source>
        <dbReference type="SAM" id="MobiDB-lite"/>
    </source>
</evidence>
<gene>
    <name evidence="4" type="ORF">N7498_004431</name>
</gene>
<feature type="domain" description="Alcohol dehydrogenase-like C-terminal" evidence="3">
    <location>
        <begin position="36"/>
        <end position="113"/>
    </location>
</feature>
<dbReference type="GO" id="GO:0016651">
    <property type="term" value="F:oxidoreductase activity, acting on NAD(P)H"/>
    <property type="evidence" value="ECO:0007669"/>
    <property type="project" value="InterPro"/>
</dbReference>
<dbReference type="GeneID" id="83178794"/>
<dbReference type="AlphaFoldDB" id="A0A9W9N3X7"/>
<sequence>MRMQQLQLPLPEPSPPLSVQPGAAKESALTYGGSTAMGTLAIQFAKLYGYKVITTCSPHNLALVRARGADHVVHHSPTLAQVIRALTGNQLCLVLDCITTGEVILKFCEALAPPSPGRRLRYCGSFTVGALPRADAEAGFTMAYSALGESFQKWDNYYPGSIEDAGGGRGRIRRRFEGTGSFTKRDVGGVKLVYTL</sequence>
<accession>A0A9W9N3X7</accession>
<evidence type="ECO:0000313" key="5">
    <source>
        <dbReference type="Proteomes" id="UP001150904"/>
    </source>
</evidence>
<name>A0A9W9N3X7_9EURO</name>
<feature type="region of interest" description="Disordered" evidence="2">
    <location>
        <begin position="1"/>
        <end position="22"/>
    </location>
</feature>
<dbReference type="PANTHER" id="PTHR45348">
    <property type="entry name" value="HYPOTHETICAL OXIDOREDUCTASE (EUROFUNG)"/>
    <property type="match status" value="1"/>
</dbReference>
<dbReference type="PANTHER" id="PTHR45348:SF2">
    <property type="entry name" value="ZINC-TYPE ALCOHOL DEHYDROGENASE-LIKE PROTEIN C2E1P3.01"/>
    <property type="match status" value="1"/>
</dbReference>
<comment type="caution">
    <text evidence="4">The sequence shown here is derived from an EMBL/GenBank/DDBJ whole genome shotgun (WGS) entry which is preliminary data.</text>
</comment>
<proteinExistence type="predicted"/>